<evidence type="ECO:0000313" key="3">
    <source>
        <dbReference type="Proteomes" id="UP000325577"/>
    </source>
</evidence>
<feature type="compositionally biased region" description="Polar residues" evidence="1">
    <location>
        <begin position="56"/>
        <end position="78"/>
    </location>
</feature>
<dbReference type="OrthoDB" id="1826043at2759"/>
<evidence type="ECO:0000256" key="1">
    <source>
        <dbReference type="SAM" id="MobiDB-lite"/>
    </source>
</evidence>
<protein>
    <submittedName>
        <fullName evidence="2">Uncharacterized protein</fullName>
    </submittedName>
</protein>
<sequence>MDSLVRNKMKETSSLMQVDLDGIENLFNSMIRLDVVAIAGVAAYNNLKLKKEASRGPSNESQQAESKPLVPSSTSDKGSFNFGLRDLKIGGLRFSTRKYMG</sequence>
<name>A0A5J5AF94_9ASTE</name>
<dbReference type="EMBL" id="CM018045">
    <property type="protein sequence ID" value="KAA8528848.1"/>
    <property type="molecule type" value="Genomic_DNA"/>
</dbReference>
<feature type="region of interest" description="Disordered" evidence="1">
    <location>
        <begin position="51"/>
        <end position="83"/>
    </location>
</feature>
<dbReference type="AlphaFoldDB" id="A0A5J5AF94"/>
<reference evidence="2 3" key="1">
    <citation type="submission" date="2019-09" db="EMBL/GenBank/DDBJ databases">
        <title>A chromosome-level genome assembly of the Chinese tupelo Nyssa sinensis.</title>
        <authorList>
            <person name="Yang X."/>
            <person name="Kang M."/>
            <person name="Yang Y."/>
            <person name="Xiong H."/>
            <person name="Wang M."/>
            <person name="Zhang Z."/>
            <person name="Wang Z."/>
            <person name="Wu H."/>
            <person name="Ma T."/>
            <person name="Liu J."/>
            <person name="Xi Z."/>
        </authorList>
    </citation>
    <scope>NUCLEOTIDE SEQUENCE [LARGE SCALE GENOMIC DNA]</scope>
    <source>
        <strain evidence="2">J267</strain>
        <tissue evidence="2">Leaf</tissue>
    </source>
</reference>
<proteinExistence type="predicted"/>
<keyword evidence="3" id="KW-1185">Reference proteome</keyword>
<organism evidence="2 3">
    <name type="scientific">Nyssa sinensis</name>
    <dbReference type="NCBI Taxonomy" id="561372"/>
    <lineage>
        <taxon>Eukaryota</taxon>
        <taxon>Viridiplantae</taxon>
        <taxon>Streptophyta</taxon>
        <taxon>Embryophyta</taxon>
        <taxon>Tracheophyta</taxon>
        <taxon>Spermatophyta</taxon>
        <taxon>Magnoliopsida</taxon>
        <taxon>eudicotyledons</taxon>
        <taxon>Gunneridae</taxon>
        <taxon>Pentapetalae</taxon>
        <taxon>asterids</taxon>
        <taxon>Cornales</taxon>
        <taxon>Nyssaceae</taxon>
        <taxon>Nyssa</taxon>
    </lineage>
</organism>
<accession>A0A5J5AF94</accession>
<evidence type="ECO:0000313" key="2">
    <source>
        <dbReference type="EMBL" id="KAA8528848.1"/>
    </source>
</evidence>
<dbReference type="Proteomes" id="UP000325577">
    <property type="component" value="Linkage Group LG21"/>
</dbReference>
<gene>
    <name evidence="2" type="ORF">F0562_036203</name>
</gene>